<evidence type="ECO:0000313" key="2">
    <source>
        <dbReference type="Proteomes" id="UP000177555"/>
    </source>
</evidence>
<accession>A0A1F5JHH4</accession>
<dbReference type="AlphaFoldDB" id="A0A1F5JHH4"/>
<dbReference type="Proteomes" id="UP000177555">
    <property type="component" value="Unassembled WGS sequence"/>
</dbReference>
<protein>
    <submittedName>
        <fullName evidence="1">Uncharacterized protein</fullName>
    </submittedName>
</protein>
<reference evidence="1 2" key="1">
    <citation type="journal article" date="2016" name="Nat. Commun.">
        <title>Thousands of microbial genomes shed light on interconnected biogeochemical processes in an aquifer system.</title>
        <authorList>
            <person name="Anantharaman K."/>
            <person name="Brown C.T."/>
            <person name="Hug L.A."/>
            <person name="Sharon I."/>
            <person name="Castelle C.J."/>
            <person name="Probst A.J."/>
            <person name="Thomas B.C."/>
            <person name="Singh A."/>
            <person name="Wilkins M.J."/>
            <person name="Karaoz U."/>
            <person name="Brodie E.L."/>
            <person name="Williams K.H."/>
            <person name="Hubbard S.S."/>
            <person name="Banfield J.F."/>
        </authorList>
    </citation>
    <scope>NUCLEOTIDE SEQUENCE [LARGE SCALE GENOMIC DNA]</scope>
</reference>
<name>A0A1F5JHH4_9BACT</name>
<proteinExistence type="predicted"/>
<comment type="caution">
    <text evidence="1">The sequence shown here is derived from an EMBL/GenBank/DDBJ whole genome shotgun (WGS) entry which is preliminary data.</text>
</comment>
<gene>
    <name evidence="1" type="ORF">A2867_01550</name>
</gene>
<sequence length="242" mass="27039">MLFRIEAKDPKIINIFIAPLRDLEPLKEQVRYSNSIKMLMHAYFPGDPEKEGWYRSLPGYEEERDAIVQASPEEPVIIGEEAQSAKNLPLRIERRLISPPEQLYICTTEYNRASPQKPGLLHGLHRKVSSWFNQNQSQEAWDRLARIFAWLGVENVALGGQHLTYIDVNTSRENSETGLLLKGALEKLAQPGIGRLDIPDATGASKLLPSTCVGGTALNLALRGFNVSLSLPSSPKKIIRLS</sequence>
<organism evidence="1 2">
    <name type="scientific">Candidatus Daviesbacteria bacterium RIFCSPHIGHO2_01_FULL_40_11</name>
    <dbReference type="NCBI Taxonomy" id="1797762"/>
    <lineage>
        <taxon>Bacteria</taxon>
        <taxon>Candidatus Daviesiibacteriota</taxon>
    </lineage>
</organism>
<evidence type="ECO:0000313" key="1">
    <source>
        <dbReference type="EMBL" id="OGE28052.1"/>
    </source>
</evidence>
<dbReference type="EMBL" id="MFCP01000023">
    <property type="protein sequence ID" value="OGE28052.1"/>
    <property type="molecule type" value="Genomic_DNA"/>
</dbReference>